<feature type="region of interest" description="Disordered" evidence="1">
    <location>
        <begin position="22"/>
        <end position="62"/>
    </location>
</feature>
<dbReference type="CDD" id="cd09917">
    <property type="entry name" value="F-box_SF"/>
    <property type="match status" value="1"/>
</dbReference>
<dbReference type="PANTHER" id="PTHR31672:SF2">
    <property type="entry name" value="F-BOX DOMAIN-CONTAINING PROTEIN"/>
    <property type="match status" value="1"/>
</dbReference>
<evidence type="ECO:0000313" key="4">
    <source>
        <dbReference type="Proteomes" id="UP000507245"/>
    </source>
</evidence>
<dbReference type="InterPro" id="IPR015915">
    <property type="entry name" value="Kelch-typ_b-propeller"/>
</dbReference>
<evidence type="ECO:0000313" key="3">
    <source>
        <dbReference type="EMBL" id="CAB4303280.1"/>
    </source>
</evidence>
<dbReference type="InterPro" id="IPR001810">
    <property type="entry name" value="F-box_dom"/>
</dbReference>
<dbReference type="Gene3D" id="2.120.10.80">
    <property type="entry name" value="Kelch-type beta propeller"/>
    <property type="match status" value="1"/>
</dbReference>
<dbReference type="OrthoDB" id="7956040at2759"/>
<dbReference type="EMBL" id="CAEKKB010000003">
    <property type="protein sequence ID" value="CAB4303280.1"/>
    <property type="molecule type" value="Genomic_DNA"/>
</dbReference>
<dbReference type="Pfam" id="PF12937">
    <property type="entry name" value="F-box-like"/>
    <property type="match status" value="1"/>
</dbReference>
<keyword evidence="4" id="KW-1185">Reference proteome</keyword>
<name>A0A6J5WNL3_PRUAR</name>
<dbReference type="InterPro" id="IPR050796">
    <property type="entry name" value="SCF_F-box_component"/>
</dbReference>
<proteinExistence type="predicted"/>
<dbReference type="SUPFAM" id="SSF81383">
    <property type="entry name" value="F-box domain"/>
    <property type="match status" value="1"/>
</dbReference>
<dbReference type="InterPro" id="IPR006652">
    <property type="entry name" value="Kelch_1"/>
</dbReference>
<dbReference type="Gene3D" id="1.20.1280.50">
    <property type="match status" value="1"/>
</dbReference>
<sequence length="487" mass="54249">MRSIPTGAISLLIISIGPQRQASPKAVSLHPPNSGKRGPRPFKSFSAIQNSPGKAWDPPRPGRLEGKNSPSCCLRGYDVNDDWLPLGCYDNGWKTNKKNGLDGHYSCECLPSDLLTNIFSFLSADSFACAKSTCRHWQACACTTATYNHYPHGLTKSPFLLHNFHPPWFIALPLHNHGLCCYALNPINNNWYVLPLDFLPDPVRPVGPLESLLLLRPSNSAFLRLGMCNPFTRQYKPFPTLNIRRTNPAVGVVHLSTLPFARNSFLNSRVYVAGGMSEASSGGATYEPTLEMYDPQLDTWRIVGSMPMEFAVRLTVWTPKESVYCDGVLYWMTSARAYSLMGYEIESNMWRELSVPVADELEFAVLVSRNGSLTIVGGGACVLGVCIWELGEGDVWVLVEKVPSELEMRLLGERGSWGSTKCVGSDGAIYLYRDLWSGMVVWREVGDGNKWAWFWVDGCFSIRGKKVRNLQIKGVLIHPNLVPSFIF</sequence>
<dbReference type="SUPFAM" id="SSF117281">
    <property type="entry name" value="Kelch motif"/>
    <property type="match status" value="1"/>
</dbReference>
<dbReference type="Pfam" id="PF01344">
    <property type="entry name" value="Kelch_1"/>
    <property type="match status" value="1"/>
</dbReference>
<accession>A0A6J5WNL3</accession>
<evidence type="ECO:0000259" key="2">
    <source>
        <dbReference type="Pfam" id="PF12937"/>
    </source>
</evidence>
<dbReference type="PANTHER" id="PTHR31672">
    <property type="entry name" value="BNACNNG10540D PROTEIN"/>
    <property type="match status" value="1"/>
</dbReference>
<feature type="domain" description="F-box" evidence="2">
    <location>
        <begin position="108"/>
        <end position="147"/>
    </location>
</feature>
<organism evidence="3 4">
    <name type="scientific">Prunus armeniaca</name>
    <name type="common">Apricot</name>
    <name type="synonym">Armeniaca vulgaris</name>
    <dbReference type="NCBI Taxonomy" id="36596"/>
    <lineage>
        <taxon>Eukaryota</taxon>
        <taxon>Viridiplantae</taxon>
        <taxon>Streptophyta</taxon>
        <taxon>Embryophyta</taxon>
        <taxon>Tracheophyta</taxon>
        <taxon>Spermatophyta</taxon>
        <taxon>Magnoliopsida</taxon>
        <taxon>eudicotyledons</taxon>
        <taxon>Gunneridae</taxon>
        <taxon>Pentapetalae</taxon>
        <taxon>rosids</taxon>
        <taxon>fabids</taxon>
        <taxon>Rosales</taxon>
        <taxon>Rosaceae</taxon>
        <taxon>Amygdaloideae</taxon>
        <taxon>Amygdaleae</taxon>
        <taxon>Prunus</taxon>
    </lineage>
</organism>
<dbReference type="AlphaFoldDB" id="A0A6J5WNL3"/>
<protein>
    <recommendedName>
        <fullName evidence="2">F-box domain-containing protein</fullName>
    </recommendedName>
</protein>
<gene>
    <name evidence="3" type="ORF">ORAREDHAP_LOCUS19358</name>
</gene>
<dbReference type="InterPro" id="IPR036047">
    <property type="entry name" value="F-box-like_dom_sf"/>
</dbReference>
<evidence type="ECO:0000256" key="1">
    <source>
        <dbReference type="SAM" id="MobiDB-lite"/>
    </source>
</evidence>
<reference evidence="4" key="1">
    <citation type="journal article" date="2020" name="Genome Biol.">
        <title>Gamete binning: chromosome-level and haplotype-resolved genome assembly enabled by high-throughput single-cell sequencing of gamete genomes.</title>
        <authorList>
            <person name="Campoy J.A."/>
            <person name="Sun H."/>
            <person name="Goel M."/>
            <person name="Jiao W.-B."/>
            <person name="Folz-Donahue K."/>
            <person name="Wang N."/>
            <person name="Rubio M."/>
            <person name="Liu C."/>
            <person name="Kukat C."/>
            <person name="Ruiz D."/>
            <person name="Huettel B."/>
            <person name="Schneeberger K."/>
        </authorList>
    </citation>
    <scope>NUCLEOTIDE SEQUENCE [LARGE SCALE GENOMIC DNA]</scope>
    <source>
        <strain evidence="4">cv. Rojo Pasion</strain>
    </source>
</reference>
<dbReference type="Proteomes" id="UP000507245">
    <property type="component" value="Unassembled WGS sequence"/>
</dbReference>